<gene>
    <name evidence="2" type="ORF">ACFFR3_39700</name>
</gene>
<dbReference type="EC" id="2.1.1.-" evidence="2"/>
<dbReference type="InterPro" id="IPR013216">
    <property type="entry name" value="Methyltransf_11"/>
</dbReference>
<proteinExistence type="predicted"/>
<dbReference type="Proteomes" id="UP001589568">
    <property type="component" value="Unassembled WGS sequence"/>
</dbReference>
<name>A0ABV5P0F6_9ACTN</name>
<dbReference type="CDD" id="cd02440">
    <property type="entry name" value="AdoMet_MTases"/>
    <property type="match status" value="1"/>
</dbReference>
<keyword evidence="2" id="KW-0808">Transferase</keyword>
<dbReference type="EMBL" id="JBHMCF010000042">
    <property type="protein sequence ID" value="MFB9475651.1"/>
    <property type="molecule type" value="Genomic_DNA"/>
</dbReference>
<keyword evidence="3" id="KW-1185">Reference proteome</keyword>
<comment type="caution">
    <text evidence="2">The sequence shown here is derived from an EMBL/GenBank/DDBJ whole genome shotgun (WGS) entry which is preliminary data.</text>
</comment>
<reference evidence="2 3" key="1">
    <citation type="submission" date="2024-09" db="EMBL/GenBank/DDBJ databases">
        <authorList>
            <person name="Sun Q."/>
            <person name="Mori K."/>
        </authorList>
    </citation>
    <scope>NUCLEOTIDE SEQUENCE [LARGE SCALE GENOMIC DNA]</scope>
    <source>
        <strain evidence="2 3">JCM 3324</strain>
    </source>
</reference>
<dbReference type="RefSeq" id="WP_364369190.1">
    <property type="nucleotide sequence ID" value="NZ_JBHMCF010000042.1"/>
</dbReference>
<dbReference type="SUPFAM" id="SSF53335">
    <property type="entry name" value="S-adenosyl-L-methionine-dependent methyltransferases"/>
    <property type="match status" value="1"/>
</dbReference>
<dbReference type="GO" id="GO:0032259">
    <property type="term" value="P:methylation"/>
    <property type="evidence" value="ECO:0007669"/>
    <property type="project" value="UniProtKB-KW"/>
</dbReference>
<dbReference type="PANTHER" id="PTHR43460:SF1">
    <property type="entry name" value="METHYLTRANSFERASE TYPE 11 DOMAIN-CONTAINING PROTEIN"/>
    <property type="match status" value="1"/>
</dbReference>
<organism evidence="2 3">
    <name type="scientific">Nonomuraea salmonea</name>
    <dbReference type="NCBI Taxonomy" id="46181"/>
    <lineage>
        <taxon>Bacteria</taxon>
        <taxon>Bacillati</taxon>
        <taxon>Actinomycetota</taxon>
        <taxon>Actinomycetes</taxon>
        <taxon>Streptosporangiales</taxon>
        <taxon>Streptosporangiaceae</taxon>
        <taxon>Nonomuraea</taxon>
    </lineage>
</organism>
<dbReference type="Gene3D" id="3.40.50.150">
    <property type="entry name" value="Vaccinia Virus protein VP39"/>
    <property type="match status" value="1"/>
</dbReference>
<keyword evidence="2" id="KW-0489">Methyltransferase</keyword>
<dbReference type="InterPro" id="IPR052939">
    <property type="entry name" value="23S_rRNA_MeTrnsfrase_RlmA"/>
</dbReference>
<dbReference type="GO" id="GO:0008168">
    <property type="term" value="F:methyltransferase activity"/>
    <property type="evidence" value="ECO:0007669"/>
    <property type="project" value="UniProtKB-KW"/>
</dbReference>
<dbReference type="Pfam" id="PF08241">
    <property type="entry name" value="Methyltransf_11"/>
    <property type="match status" value="1"/>
</dbReference>
<accession>A0ABV5P0F6</accession>
<evidence type="ECO:0000313" key="2">
    <source>
        <dbReference type="EMBL" id="MFB9475651.1"/>
    </source>
</evidence>
<sequence length="242" mass="26514">MGYDELIDEALTTDFEGWDFSALKGRITYEGTLPWDYEQLVRDRLPTTKALLDLGTGGGELLASLAPLPHGTAATERHAPNLPVARRRLAPLGVEVTDTTATFPDASFDLITSRHEAYDPHEIRRLLTPGGTFLTQQVAGRDLEELNTALKAPPHDNATWSLPEATNGLRDAGLDVIWSAEATSTTTFHDIGALVLFLRMVPWQIPAFDVQTYAPHLRTLHESRAPLKATAHRFALLASTGP</sequence>
<feature type="domain" description="Methyltransferase type 11" evidence="1">
    <location>
        <begin position="52"/>
        <end position="134"/>
    </location>
</feature>
<dbReference type="InterPro" id="IPR029063">
    <property type="entry name" value="SAM-dependent_MTases_sf"/>
</dbReference>
<dbReference type="PANTHER" id="PTHR43460">
    <property type="entry name" value="METHYLTRANSFERASE"/>
    <property type="match status" value="1"/>
</dbReference>
<evidence type="ECO:0000259" key="1">
    <source>
        <dbReference type="Pfam" id="PF08241"/>
    </source>
</evidence>
<evidence type="ECO:0000313" key="3">
    <source>
        <dbReference type="Proteomes" id="UP001589568"/>
    </source>
</evidence>
<protein>
    <submittedName>
        <fullName evidence="2">Class I SAM-dependent methyltransferase</fullName>
        <ecNumber evidence="2">2.1.1.-</ecNumber>
    </submittedName>
</protein>